<reference evidence="8 9" key="1">
    <citation type="submission" date="2015-12" db="EMBL/GenBank/DDBJ databases">
        <title>Draft Genome Sequence of Desulfitobacterium hafniense Strain DH, a Sulfate-reducing Bacterium Isolated from Paddy Soils.</title>
        <authorList>
            <person name="Bao P."/>
            <person name="Zhang X."/>
            <person name="Li G."/>
        </authorList>
    </citation>
    <scope>NUCLEOTIDE SEQUENCE [LARGE SCALE GENOMIC DNA]</scope>
    <source>
        <strain evidence="8 9">DH</strain>
    </source>
</reference>
<keyword evidence="6" id="KW-0411">Iron-sulfur</keyword>
<dbReference type="GO" id="GO:0043546">
    <property type="term" value="F:molybdopterin cofactor binding"/>
    <property type="evidence" value="ECO:0007669"/>
    <property type="project" value="InterPro"/>
</dbReference>
<evidence type="ECO:0000256" key="1">
    <source>
        <dbReference type="ARBA" id="ARBA00010312"/>
    </source>
</evidence>
<organism evidence="8 9">
    <name type="scientific">Desulfitobacterium hafniense</name>
    <name type="common">Desulfitobacterium frappieri</name>
    <dbReference type="NCBI Taxonomy" id="49338"/>
    <lineage>
        <taxon>Bacteria</taxon>
        <taxon>Bacillati</taxon>
        <taxon>Bacillota</taxon>
        <taxon>Clostridia</taxon>
        <taxon>Eubacteriales</taxon>
        <taxon>Desulfitobacteriaceae</taxon>
        <taxon>Desulfitobacterium</taxon>
    </lineage>
</organism>
<dbReference type="NCBIfam" id="TIGR01409">
    <property type="entry name" value="TAT_signal_seq"/>
    <property type="match status" value="1"/>
</dbReference>
<gene>
    <name evidence="8" type="ORF">AT727_19705</name>
</gene>
<dbReference type="InterPro" id="IPR050612">
    <property type="entry name" value="Prok_Mopterin_Oxidored"/>
</dbReference>
<dbReference type="GO" id="GO:0051536">
    <property type="term" value="F:iron-sulfur cluster binding"/>
    <property type="evidence" value="ECO:0007669"/>
    <property type="project" value="UniProtKB-KW"/>
</dbReference>
<dbReference type="SUPFAM" id="SSF53706">
    <property type="entry name" value="Formate dehydrogenase/DMSO reductase, domains 1-3"/>
    <property type="match status" value="1"/>
</dbReference>
<dbReference type="InterPro" id="IPR006963">
    <property type="entry name" value="Mopterin_OxRdtase_4Fe-4S_dom"/>
</dbReference>
<keyword evidence="2" id="KW-0479">Metal-binding</keyword>
<dbReference type="GO" id="GO:0016491">
    <property type="term" value="F:oxidoreductase activity"/>
    <property type="evidence" value="ECO:0007669"/>
    <property type="project" value="UniProtKB-KW"/>
</dbReference>
<dbReference type="InterPro" id="IPR006311">
    <property type="entry name" value="TAT_signal"/>
</dbReference>
<evidence type="ECO:0000256" key="5">
    <source>
        <dbReference type="ARBA" id="ARBA00023004"/>
    </source>
</evidence>
<dbReference type="Proteomes" id="UP000054623">
    <property type="component" value="Unassembled WGS sequence"/>
</dbReference>
<evidence type="ECO:0000256" key="6">
    <source>
        <dbReference type="ARBA" id="ARBA00023014"/>
    </source>
</evidence>
<dbReference type="PROSITE" id="PS51669">
    <property type="entry name" value="4FE4S_MOW_BIS_MGD"/>
    <property type="match status" value="1"/>
</dbReference>
<feature type="domain" description="4Fe-4S Mo/W bis-MGD-type" evidence="7">
    <location>
        <begin position="58"/>
        <end position="116"/>
    </location>
</feature>
<dbReference type="SUPFAM" id="SSF50692">
    <property type="entry name" value="ADC-like"/>
    <property type="match status" value="1"/>
</dbReference>
<keyword evidence="4" id="KW-0560">Oxidoreductase</keyword>
<evidence type="ECO:0000313" key="8">
    <source>
        <dbReference type="EMBL" id="KTE92413.1"/>
    </source>
</evidence>
<proteinExistence type="inferred from homology"/>
<evidence type="ECO:0000256" key="2">
    <source>
        <dbReference type="ARBA" id="ARBA00022723"/>
    </source>
</evidence>
<dbReference type="SMART" id="SM00926">
    <property type="entry name" value="Molybdop_Fe4S4"/>
    <property type="match status" value="1"/>
</dbReference>
<evidence type="ECO:0000256" key="4">
    <source>
        <dbReference type="ARBA" id="ARBA00023002"/>
    </source>
</evidence>
<name>A0A0W1JLM2_DESHA</name>
<dbReference type="Gene3D" id="3.40.50.740">
    <property type="match status" value="1"/>
</dbReference>
<dbReference type="PROSITE" id="PS51318">
    <property type="entry name" value="TAT"/>
    <property type="match status" value="1"/>
</dbReference>
<dbReference type="Gene3D" id="3.40.228.10">
    <property type="entry name" value="Dimethylsulfoxide Reductase, domain 2"/>
    <property type="match status" value="1"/>
</dbReference>
<dbReference type="PANTHER" id="PTHR43742">
    <property type="entry name" value="TRIMETHYLAMINE-N-OXIDE REDUCTASE"/>
    <property type="match status" value="1"/>
</dbReference>
<evidence type="ECO:0000313" key="9">
    <source>
        <dbReference type="Proteomes" id="UP000054623"/>
    </source>
</evidence>
<dbReference type="GO" id="GO:0046872">
    <property type="term" value="F:metal ion binding"/>
    <property type="evidence" value="ECO:0007669"/>
    <property type="project" value="UniProtKB-KW"/>
</dbReference>
<dbReference type="Pfam" id="PF01568">
    <property type="entry name" value="Molydop_binding"/>
    <property type="match status" value="1"/>
</dbReference>
<dbReference type="EMBL" id="LOCK01000015">
    <property type="protein sequence ID" value="KTE92413.1"/>
    <property type="molecule type" value="Genomic_DNA"/>
</dbReference>
<keyword evidence="3" id="KW-0732">Signal</keyword>
<dbReference type="InterPro" id="IPR019546">
    <property type="entry name" value="TAT_signal_bac_arc"/>
</dbReference>
<dbReference type="Gene3D" id="2.40.40.20">
    <property type="match status" value="1"/>
</dbReference>
<dbReference type="AlphaFoldDB" id="A0A0W1JLM2"/>
<keyword evidence="5" id="KW-0408">Iron</keyword>
<comment type="caution">
    <text evidence="8">The sequence shown here is derived from an EMBL/GenBank/DDBJ whole genome shotgun (WGS) entry which is preliminary data.</text>
</comment>
<dbReference type="CDD" id="cd02785">
    <property type="entry name" value="MopB_CT_4"/>
    <property type="match status" value="1"/>
</dbReference>
<sequence>MSKSDQEGFVKNSFTRRTFLKGAAAATVVTGVAVAPGKMALQALAETDENAEVKSEQERIFSGACRGNCCGGCFLNIHVRNGKVVKTSAGELPDPEYNNRICLKGLSHVQRIYHPERLKYPMKRVGERGAGQWERISWDEAINTITDKWKDLWSKYDKTAVAVWNSSGNFASINGNGGYGRFKNLLGATQISGASDMALIGGSRKALGVGPSYNSNEMSDMKNAKCIIVWGCNPSESQLQSWRFIADAIENGAKLIVIDPTFTTSAAKAHKYVPLRPGSDSALALAMMNVVIEEGLTDEPFMKKSTVAPLLVKENDGKFLRQSDITGVAPVEKAPDPFLVWNSETNAYGLVTEVTDPALRGTYTINGINVTTAYDLLVKRVEAYPPTVAQEICDVPAEVIREITHIYVKNSPSTIFQGYGLDHYVNGHYAHLSVMTLAMITGNLAKPGASAGLVMPLDAFWSNDITKLKGATPGPTISALKLPVVMETGMFGKIPVQIKSLFVADGNPLGNSVDRNLLMGGFVNKLDLIVVADTTMTDTAQYADILLPAAHWFEVNDIFGAYSPQPYLMLQEKAVDPLFECKSDLDIMRLITNKLGIGEAFNLDDIGFIDLLLQSPAAKAKGITLKKMQKDKVVRVLAKPCIHGEGGVFPTPTGRAQFYMETPTVDIDYGQKWDIEKERLPYFEPPAEAWPQNPLFKKYPLTIFQEHSRWRTHTQWGNVPWLRELDPEPTVKINPDDAAARGIENGDIVEVFNDRGHVVLKAVINNGMRSGTVNIPKGWQRGQFIEGHYQELTSRVTNPVVDNSAYFDVLVEVKKYKGGK</sequence>
<comment type="similarity">
    <text evidence="1">Belongs to the prokaryotic molybdopterin-containing oxidoreductase family.</text>
</comment>
<evidence type="ECO:0000256" key="3">
    <source>
        <dbReference type="ARBA" id="ARBA00022729"/>
    </source>
</evidence>
<protein>
    <submittedName>
        <fullName evidence="8">Dehydrogenase</fullName>
    </submittedName>
</protein>
<dbReference type="Pfam" id="PF00384">
    <property type="entry name" value="Molybdopterin"/>
    <property type="match status" value="1"/>
</dbReference>
<dbReference type="InterPro" id="IPR006656">
    <property type="entry name" value="Mopterin_OxRdtase"/>
</dbReference>
<dbReference type="InterPro" id="IPR041945">
    <property type="entry name" value="DmsA_C"/>
</dbReference>
<dbReference type="OrthoDB" id="219031at2"/>
<accession>A0A0W1JLM2</accession>
<dbReference type="RefSeq" id="WP_058491012.1">
    <property type="nucleotide sequence ID" value="NZ_LOCK01000015.1"/>
</dbReference>
<evidence type="ECO:0000259" key="7">
    <source>
        <dbReference type="PROSITE" id="PS51669"/>
    </source>
</evidence>
<dbReference type="InterPro" id="IPR006657">
    <property type="entry name" value="MoPterin_dinucl-bd_dom"/>
</dbReference>
<dbReference type="Pfam" id="PF04879">
    <property type="entry name" value="Molybdop_Fe4S4"/>
    <property type="match status" value="1"/>
</dbReference>
<dbReference type="Gene3D" id="3.40.50.12440">
    <property type="match status" value="2"/>
</dbReference>
<dbReference type="PANTHER" id="PTHR43742:SF6">
    <property type="entry name" value="OXIDOREDUCTASE YYAE-RELATED"/>
    <property type="match status" value="1"/>
</dbReference>
<dbReference type="InterPro" id="IPR009010">
    <property type="entry name" value="Asp_de-COase-like_dom_sf"/>
</dbReference>